<organism evidence="2 3">
    <name type="scientific">Lactuca sativa</name>
    <name type="common">Garden lettuce</name>
    <dbReference type="NCBI Taxonomy" id="4236"/>
    <lineage>
        <taxon>Eukaryota</taxon>
        <taxon>Viridiplantae</taxon>
        <taxon>Streptophyta</taxon>
        <taxon>Embryophyta</taxon>
        <taxon>Tracheophyta</taxon>
        <taxon>Spermatophyta</taxon>
        <taxon>Magnoliopsida</taxon>
        <taxon>eudicotyledons</taxon>
        <taxon>Gunneridae</taxon>
        <taxon>Pentapetalae</taxon>
        <taxon>asterids</taxon>
        <taxon>campanulids</taxon>
        <taxon>Asterales</taxon>
        <taxon>Asteraceae</taxon>
        <taxon>Cichorioideae</taxon>
        <taxon>Cichorieae</taxon>
        <taxon>Lactucinae</taxon>
        <taxon>Lactuca</taxon>
    </lineage>
</organism>
<reference evidence="2 3" key="1">
    <citation type="journal article" date="2017" name="Nat. Commun.">
        <title>Genome assembly with in vitro proximity ligation data and whole-genome triplication in lettuce.</title>
        <authorList>
            <person name="Reyes-Chin-Wo S."/>
            <person name="Wang Z."/>
            <person name="Yang X."/>
            <person name="Kozik A."/>
            <person name="Arikit S."/>
            <person name="Song C."/>
            <person name="Xia L."/>
            <person name="Froenicke L."/>
            <person name="Lavelle D.O."/>
            <person name="Truco M.J."/>
            <person name="Xia R."/>
            <person name="Zhu S."/>
            <person name="Xu C."/>
            <person name="Xu H."/>
            <person name="Xu X."/>
            <person name="Cox K."/>
            <person name="Korf I."/>
            <person name="Meyers B.C."/>
            <person name="Michelmore R.W."/>
        </authorList>
    </citation>
    <scope>NUCLEOTIDE SEQUENCE [LARGE SCALE GENOMIC DNA]</scope>
    <source>
        <strain evidence="3">cv. Salinas</strain>
        <tissue evidence="2">Seedlings</tissue>
    </source>
</reference>
<name>A0A9R1VA99_LACSA</name>
<proteinExistence type="predicted"/>
<feature type="region of interest" description="Disordered" evidence="1">
    <location>
        <begin position="35"/>
        <end position="107"/>
    </location>
</feature>
<protein>
    <submittedName>
        <fullName evidence="2">Uncharacterized protein</fullName>
    </submittedName>
</protein>
<keyword evidence="3" id="KW-1185">Reference proteome</keyword>
<dbReference type="Proteomes" id="UP000235145">
    <property type="component" value="Unassembled WGS sequence"/>
</dbReference>
<evidence type="ECO:0000313" key="2">
    <source>
        <dbReference type="EMBL" id="KAJ0201252.1"/>
    </source>
</evidence>
<evidence type="ECO:0000313" key="3">
    <source>
        <dbReference type="Proteomes" id="UP000235145"/>
    </source>
</evidence>
<accession>A0A9R1VA99</accession>
<dbReference type="AlphaFoldDB" id="A0A9R1VA99"/>
<feature type="compositionally biased region" description="Acidic residues" evidence="1">
    <location>
        <begin position="44"/>
        <end position="60"/>
    </location>
</feature>
<dbReference type="EMBL" id="NBSK02000006">
    <property type="protein sequence ID" value="KAJ0201252.1"/>
    <property type="molecule type" value="Genomic_DNA"/>
</dbReference>
<sequence length="107" mass="12311">MYVDHFGNTNMQEWLEEHKEEVVDDIIEEVLDGAELVKEIETDHLDDEDENENKDEDEHEDDHGAEDVDANEDVDNHSNPHFIKKGNGPDVKMGDNAAFGRHLEEAR</sequence>
<gene>
    <name evidence="2" type="ORF">LSAT_V11C600335950</name>
</gene>
<evidence type="ECO:0000256" key="1">
    <source>
        <dbReference type="SAM" id="MobiDB-lite"/>
    </source>
</evidence>
<comment type="caution">
    <text evidence="2">The sequence shown here is derived from an EMBL/GenBank/DDBJ whole genome shotgun (WGS) entry which is preliminary data.</text>
</comment>